<evidence type="ECO:0000313" key="2">
    <source>
        <dbReference type="EMBL" id="CAE0729369.1"/>
    </source>
</evidence>
<proteinExistence type="predicted"/>
<accession>A0A6V0D7X3</accession>
<dbReference type="EMBL" id="HBIX01033922">
    <property type="protein sequence ID" value="CAE0729373.1"/>
    <property type="molecule type" value="Transcribed_RNA"/>
</dbReference>
<feature type="compositionally biased region" description="Basic residues" evidence="1">
    <location>
        <begin position="239"/>
        <end position="250"/>
    </location>
</feature>
<feature type="region of interest" description="Disordered" evidence="1">
    <location>
        <begin position="141"/>
        <end position="163"/>
    </location>
</feature>
<protein>
    <submittedName>
        <fullName evidence="2">Uncharacterized protein</fullName>
    </submittedName>
</protein>
<organism evidence="2">
    <name type="scientific">Pseudo-nitzschia australis</name>
    <dbReference type="NCBI Taxonomy" id="44445"/>
    <lineage>
        <taxon>Eukaryota</taxon>
        <taxon>Sar</taxon>
        <taxon>Stramenopiles</taxon>
        <taxon>Ochrophyta</taxon>
        <taxon>Bacillariophyta</taxon>
        <taxon>Bacillariophyceae</taxon>
        <taxon>Bacillariophycidae</taxon>
        <taxon>Bacillariales</taxon>
        <taxon>Bacillariaceae</taxon>
        <taxon>Pseudo-nitzschia</taxon>
    </lineage>
</organism>
<feature type="compositionally biased region" description="Low complexity" evidence="1">
    <location>
        <begin position="7"/>
        <end position="31"/>
    </location>
</feature>
<evidence type="ECO:0000313" key="3">
    <source>
        <dbReference type="EMBL" id="CAE0729373.1"/>
    </source>
</evidence>
<name>A0A6V0D7X3_9STRA</name>
<feature type="compositionally biased region" description="Low complexity" evidence="1">
    <location>
        <begin position="218"/>
        <end position="238"/>
    </location>
</feature>
<feature type="region of interest" description="Disordered" evidence="1">
    <location>
        <begin position="1"/>
        <end position="31"/>
    </location>
</feature>
<evidence type="ECO:0000256" key="1">
    <source>
        <dbReference type="SAM" id="MobiDB-lite"/>
    </source>
</evidence>
<feature type="region of interest" description="Disordered" evidence="1">
    <location>
        <begin position="217"/>
        <end position="256"/>
    </location>
</feature>
<gene>
    <name evidence="2" type="ORF">PAUS00366_LOCUS22154</name>
    <name evidence="3" type="ORF">PAUS00366_LOCUS22158</name>
</gene>
<sequence>MTDTGESSSSDIVADADADTSTTDKSTTGTTTVAIATDAKTTADNEKISKEDLIELIRAVKFKNPDFSQRQVYNEIVTEIPTRFPQYADSLNPERLGLNDVKKAWKKAILQQQRQQESNSNNGNADLAQRLRTMTTNPQLYTIGLDNNDDDNKESTGSSNNSAAAAREYVAKFLEEEQVENSARERELLEDYVHVFLDVPGDSSVAKKPHQALINFQNTPANSSSANASTTKTVAKSGSNKKKKGGKKKSAPAPITLQKPVAGANNDAIPAPFEDAIVVKIQMAAPIDANDTAKHPMLLYDKSRVYKTFVHPEGAMTMAATTEDASATKSKRKDDDGYSKLAHWIRTQGIGGALGSTGGTKAYFYGRLTKADGHNKILSIYVKELAPAEGQDF</sequence>
<reference evidence="2" key="1">
    <citation type="submission" date="2021-01" db="EMBL/GenBank/DDBJ databases">
        <authorList>
            <person name="Corre E."/>
            <person name="Pelletier E."/>
            <person name="Niang G."/>
            <person name="Scheremetjew M."/>
            <person name="Finn R."/>
            <person name="Kale V."/>
            <person name="Holt S."/>
            <person name="Cochrane G."/>
            <person name="Meng A."/>
            <person name="Brown T."/>
            <person name="Cohen L."/>
        </authorList>
    </citation>
    <scope>NUCLEOTIDE SEQUENCE</scope>
    <source>
        <strain evidence="2">10249 10 AB</strain>
    </source>
</reference>
<dbReference type="AlphaFoldDB" id="A0A6V0D7X3"/>
<dbReference type="EMBL" id="HBIX01033916">
    <property type="protein sequence ID" value="CAE0729369.1"/>
    <property type="molecule type" value="Transcribed_RNA"/>
</dbReference>